<reference evidence="2 3" key="1">
    <citation type="submission" date="2019-12" db="EMBL/GenBank/DDBJ databases">
        <title>Comparative genomics gives insights into the taxonomy of the Azoarcus-Aromatoleum group and reveals separate origins of nif in the plant-associated Azoarcus and non-plant-associated Aromatoleum sub-groups.</title>
        <authorList>
            <person name="Lafos M."/>
            <person name="Maluk M."/>
            <person name="Batista M."/>
            <person name="Junghare M."/>
            <person name="Carmona M."/>
            <person name="Faoro H."/>
            <person name="Cruz L.M."/>
            <person name="Battistoni F."/>
            <person name="De Souza E."/>
            <person name="Pedrosa F."/>
            <person name="Chen W.-M."/>
            <person name="Poole P.S."/>
            <person name="Dixon R.A."/>
            <person name="James E.K."/>
        </authorList>
    </citation>
    <scope>NUCLEOTIDE SEQUENCE [LARGE SCALE GENOMIC DNA]</scope>
    <source>
        <strain evidence="2 3">Td21</strain>
    </source>
</reference>
<accession>A0ABX1Q3S7</accession>
<feature type="region of interest" description="Disordered" evidence="1">
    <location>
        <begin position="10"/>
        <end position="38"/>
    </location>
</feature>
<feature type="region of interest" description="Disordered" evidence="1">
    <location>
        <begin position="67"/>
        <end position="144"/>
    </location>
</feature>
<keyword evidence="3" id="KW-1185">Reference proteome</keyword>
<evidence type="ECO:0000313" key="2">
    <source>
        <dbReference type="EMBL" id="NMG46303.1"/>
    </source>
</evidence>
<evidence type="ECO:0000313" key="3">
    <source>
        <dbReference type="Proteomes" id="UP000623795"/>
    </source>
</evidence>
<name>A0ABX1Q3S7_9RHOO</name>
<gene>
    <name evidence="2" type="ORF">GPA22_21520</name>
</gene>
<proteinExistence type="predicted"/>
<dbReference type="Proteomes" id="UP000623795">
    <property type="component" value="Unassembled WGS sequence"/>
</dbReference>
<evidence type="ECO:0000256" key="1">
    <source>
        <dbReference type="SAM" id="MobiDB-lite"/>
    </source>
</evidence>
<feature type="compositionally biased region" description="Polar residues" evidence="1">
    <location>
        <begin position="95"/>
        <end position="104"/>
    </location>
</feature>
<protein>
    <submittedName>
        <fullName evidence="2">Uncharacterized protein</fullName>
    </submittedName>
</protein>
<sequence length="144" mass="14959">MSYILEALQKSEHARQRGRVPDLNTLPETAPDTPDHVATRRPPYVAAVFALTLAAAVLGWWRPWQAAEPKPSAPIAATKPPVDDPRPLDAAGPPKQQSVATAPQVTPDKPAEPGPVAAAPAPAESPAVPPSVPAAAPAAPSFRN</sequence>
<dbReference type="EMBL" id="WTVN01000059">
    <property type="protein sequence ID" value="NMG46303.1"/>
    <property type="molecule type" value="Genomic_DNA"/>
</dbReference>
<dbReference type="RefSeq" id="WP_169258130.1">
    <property type="nucleotide sequence ID" value="NZ_WTVN01000059.1"/>
</dbReference>
<feature type="compositionally biased region" description="Low complexity" evidence="1">
    <location>
        <begin position="133"/>
        <end position="144"/>
    </location>
</feature>
<comment type="caution">
    <text evidence="2">The sequence shown here is derived from an EMBL/GenBank/DDBJ whole genome shotgun (WGS) entry which is preliminary data.</text>
</comment>
<feature type="compositionally biased region" description="Low complexity" evidence="1">
    <location>
        <begin position="114"/>
        <end position="126"/>
    </location>
</feature>
<organism evidence="2 3">
    <name type="scientific">Aromatoleum toluvorans</name>
    <dbReference type="NCBI Taxonomy" id="92002"/>
    <lineage>
        <taxon>Bacteria</taxon>
        <taxon>Pseudomonadati</taxon>
        <taxon>Pseudomonadota</taxon>
        <taxon>Betaproteobacteria</taxon>
        <taxon>Rhodocyclales</taxon>
        <taxon>Rhodocyclaceae</taxon>
        <taxon>Aromatoleum</taxon>
    </lineage>
</organism>